<gene>
    <name evidence="1" type="ORF">PIB30_061854</name>
</gene>
<organism evidence="1 2">
    <name type="scientific">Stylosanthes scabra</name>
    <dbReference type="NCBI Taxonomy" id="79078"/>
    <lineage>
        <taxon>Eukaryota</taxon>
        <taxon>Viridiplantae</taxon>
        <taxon>Streptophyta</taxon>
        <taxon>Embryophyta</taxon>
        <taxon>Tracheophyta</taxon>
        <taxon>Spermatophyta</taxon>
        <taxon>Magnoliopsida</taxon>
        <taxon>eudicotyledons</taxon>
        <taxon>Gunneridae</taxon>
        <taxon>Pentapetalae</taxon>
        <taxon>rosids</taxon>
        <taxon>fabids</taxon>
        <taxon>Fabales</taxon>
        <taxon>Fabaceae</taxon>
        <taxon>Papilionoideae</taxon>
        <taxon>50 kb inversion clade</taxon>
        <taxon>dalbergioids sensu lato</taxon>
        <taxon>Dalbergieae</taxon>
        <taxon>Pterocarpus clade</taxon>
        <taxon>Stylosanthes</taxon>
    </lineage>
</organism>
<protein>
    <submittedName>
        <fullName evidence="1">Uncharacterized protein</fullName>
    </submittedName>
</protein>
<accession>A0ABU6UPL0</accession>
<evidence type="ECO:0000313" key="2">
    <source>
        <dbReference type="Proteomes" id="UP001341840"/>
    </source>
</evidence>
<keyword evidence="2" id="KW-1185">Reference proteome</keyword>
<name>A0ABU6UPL0_9FABA</name>
<comment type="caution">
    <text evidence="1">The sequence shown here is derived from an EMBL/GenBank/DDBJ whole genome shotgun (WGS) entry which is preliminary data.</text>
</comment>
<evidence type="ECO:0000313" key="1">
    <source>
        <dbReference type="EMBL" id="MED6161553.1"/>
    </source>
</evidence>
<sequence length="95" mass="10529">NRATLPHMIFFSWAKYLSPKLLPEPPPRFQPLPFEQAAPSCCVDAAAVSILTVAIAPAWSPSAASKSKHVIIVDWSTICTIELPLQSRQRRFRAS</sequence>
<dbReference type="EMBL" id="JASCZI010121395">
    <property type="protein sequence ID" value="MED6161553.1"/>
    <property type="molecule type" value="Genomic_DNA"/>
</dbReference>
<feature type="non-terminal residue" evidence="1">
    <location>
        <position position="1"/>
    </location>
</feature>
<dbReference type="Proteomes" id="UP001341840">
    <property type="component" value="Unassembled WGS sequence"/>
</dbReference>
<reference evidence="1 2" key="1">
    <citation type="journal article" date="2023" name="Plants (Basel)">
        <title>Bridging the Gap: Combining Genomics and Transcriptomics Approaches to Understand Stylosanthes scabra, an Orphan Legume from the Brazilian Caatinga.</title>
        <authorList>
            <person name="Ferreira-Neto J.R.C."/>
            <person name="da Silva M.D."/>
            <person name="Binneck E."/>
            <person name="de Melo N.F."/>
            <person name="da Silva R.H."/>
            <person name="de Melo A.L.T.M."/>
            <person name="Pandolfi V."/>
            <person name="Bustamante F.O."/>
            <person name="Brasileiro-Vidal A.C."/>
            <person name="Benko-Iseppon A.M."/>
        </authorList>
    </citation>
    <scope>NUCLEOTIDE SEQUENCE [LARGE SCALE GENOMIC DNA]</scope>
    <source>
        <tissue evidence="1">Leaves</tissue>
    </source>
</reference>
<proteinExistence type="predicted"/>